<evidence type="ECO:0000313" key="2">
    <source>
        <dbReference type="EMBL" id="GAG78534.1"/>
    </source>
</evidence>
<feature type="region of interest" description="Disordered" evidence="1">
    <location>
        <begin position="1"/>
        <end position="24"/>
    </location>
</feature>
<sequence>MENNMKKALSDFVDEPEVQEEEDTQAKKVVLDEREGLIERVDKIYVTQDGKQLLREQY</sequence>
<accession>X1A9W1</accession>
<protein>
    <submittedName>
        <fullName evidence="2">Uncharacterized protein</fullName>
    </submittedName>
</protein>
<dbReference type="AlphaFoldDB" id="X1A9W1"/>
<comment type="caution">
    <text evidence="2">The sequence shown here is derived from an EMBL/GenBank/DDBJ whole genome shotgun (WGS) entry which is preliminary data.</text>
</comment>
<reference evidence="2" key="1">
    <citation type="journal article" date="2014" name="Front. Microbiol.">
        <title>High frequency of phylogenetically diverse reductive dehalogenase-homologous genes in deep subseafloor sedimentary metagenomes.</title>
        <authorList>
            <person name="Kawai M."/>
            <person name="Futagami T."/>
            <person name="Toyoda A."/>
            <person name="Takaki Y."/>
            <person name="Nishi S."/>
            <person name="Hori S."/>
            <person name="Arai W."/>
            <person name="Tsubouchi T."/>
            <person name="Morono Y."/>
            <person name="Uchiyama I."/>
            <person name="Ito T."/>
            <person name="Fujiyama A."/>
            <person name="Inagaki F."/>
            <person name="Takami H."/>
        </authorList>
    </citation>
    <scope>NUCLEOTIDE SEQUENCE</scope>
    <source>
        <strain evidence="2">Expedition CK06-06</strain>
    </source>
</reference>
<evidence type="ECO:0000256" key="1">
    <source>
        <dbReference type="SAM" id="MobiDB-lite"/>
    </source>
</evidence>
<feature type="compositionally biased region" description="Acidic residues" evidence="1">
    <location>
        <begin position="12"/>
        <end position="23"/>
    </location>
</feature>
<gene>
    <name evidence="2" type="ORF">S01H4_31204</name>
</gene>
<dbReference type="EMBL" id="BART01016184">
    <property type="protein sequence ID" value="GAG78534.1"/>
    <property type="molecule type" value="Genomic_DNA"/>
</dbReference>
<name>X1A9W1_9ZZZZ</name>
<proteinExistence type="predicted"/>
<organism evidence="2">
    <name type="scientific">marine sediment metagenome</name>
    <dbReference type="NCBI Taxonomy" id="412755"/>
    <lineage>
        <taxon>unclassified sequences</taxon>
        <taxon>metagenomes</taxon>
        <taxon>ecological metagenomes</taxon>
    </lineage>
</organism>